<dbReference type="PANTHER" id="PTHR43373">
    <property type="entry name" value="NA(+)/H(+) ANTIPORTER SUBUNIT"/>
    <property type="match status" value="1"/>
</dbReference>
<dbReference type="InterPro" id="IPR046806">
    <property type="entry name" value="MrpA_C/MbhE"/>
</dbReference>
<evidence type="ECO:0000259" key="1">
    <source>
        <dbReference type="Pfam" id="PF20501"/>
    </source>
</evidence>
<proteinExistence type="predicted"/>
<dbReference type="Pfam" id="PF20501">
    <property type="entry name" value="MbhE"/>
    <property type="match status" value="1"/>
</dbReference>
<reference evidence="2 3" key="1">
    <citation type="submission" date="2016-10" db="EMBL/GenBank/DDBJ databases">
        <authorList>
            <person name="de Groot N.N."/>
        </authorList>
    </citation>
    <scope>NUCLEOTIDE SEQUENCE [LARGE SCALE GENOMIC DNA]</scope>
    <source>
        <strain evidence="2 3">CGMCC 1.5058</strain>
    </source>
</reference>
<protein>
    <submittedName>
        <fullName evidence="2">Multicomponent Na+:H+ antiporter subunit B</fullName>
    </submittedName>
</protein>
<dbReference type="PANTHER" id="PTHR43373:SF1">
    <property type="entry name" value="NA(+)_H(+) ANTIPORTER SUBUNIT A"/>
    <property type="match status" value="1"/>
</dbReference>
<feature type="domain" description="MrpA C-terminal/MbhE" evidence="1">
    <location>
        <begin position="32"/>
        <end position="83"/>
    </location>
</feature>
<evidence type="ECO:0000313" key="2">
    <source>
        <dbReference type="EMBL" id="SDI74081.1"/>
    </source>
</evidence>
<dbReference type="AlphaFoldDB" id="A0A1G8N1E7"/>
<sequence length="102" mass="11097">MKKLFTFTILGGLLIVLLTSITEIPPLGEEKNPAYNEVSEYYVNESAQDTGAQNIIAAIITDYRAFDTLGETTVLFTGIAAVTAMIGVPHDKGKKEDQEHHG</sequence>
<evidence type="ECO:0000313" key="3">
    <source>
        <dbReference type="Proteomes" id="UP000183255"/>
    </source>
</evidence>
<organism evidence="2 3">
    <name type="scientific">Proteiniclasticum ruminis</name>
    <dbReference type="NCBI Taxonomy" id="398199"/>
    <lineage>
        <taxon>Bacteria</taxon>
        <taxon>Bacillati</taxon>
        <taxon>Bacillota</taxon>
        <taxon>Clostridia</taxon>
        <taxon>Eubacteriales</taxon>
        <taxon>Clostridiaceae</taxon>
        <taxon>Proteiniclasticum</taxon>
    </lineage>
</organism>
<dbReference type="RefSeq" id="WP_031576254.1">
    <property type="nucleotide sequence ID" value="NZ_FNDZ01000004.1"/>
</dbReference>
<dbReference type="Proteomes" id="UP000183255">
    <property type="component" value="Unassembled WGS sequence"/>
</dbReference>
<accession>A0A1G8N1E7</accession>
<dbReference type="EMBL" id="FNDZ01000004">
    <property type="protein sequence ID" value="SDI74081.1"/>
    <property type="molecule type" value="Genomic_DNA"/>
</dbReference>
<gene>
    <name evidence="2" type="ORF">SAMN05421804_10465</name>
</gene>
<dbReference type="InterPro" id="IPR050616">
    <property type="entry name" value="CPA3_Na-H_Antiporter_A"/>
</dbReference>
<name>A0A1G8N1E7_9CLOT</name>